<evidence type="ECO:0000313" key="2">
    <source>
        <dbReference type="Proteomes" id="UP000335636"/>
    </source>
</evidence>
<accession>A0A5E4D5Q8</accession>
<evidence type="ECO:0000313" key="1">
    <source>
        <dbReference type="EMBL" id="VTJ88512.1"/>
    </source>
</evidence>
<keyword evidence="2" id="KW-1185">Reference proteome</keyword>
<sequence>MLTFTLTLYPKPYFYRTFGPNPILTLLSKPTDYLPNPTDYRFLTGCSLRQSIIQ</sequence>
<name>A0A5E4D5Q8_MARMO</name>
<protein>
    <submittedName>
        <fullName evidence="1">Uncharacterized protein</fullName>
    </submittedName>
</protein>
<feature type="non-terminal residue" evidence="1">
    <location>
        <position position="54"/>
    </location>
</feature>
<dbReference type="EMBL" id="CABDUW010002993">
    <property type="protein sequence ID" value="VTJ88512.1"/>
    <property type="molecule type" value="Genomic_DNA"/>
</dbReference>
<gene>
    <name evidence="1" type="ORF">MONAX_5E042444</name>
</gene>
<proteinExistence type="predicted"/>
<comment type="caution">
    <text evidence="1">The sequence shown here is derived from an EMBL/GenBank/DDBJ whole genome shotgun (WGS) entry which is preliminary data.</text>
</comment>
<organism evidence="1 2">
    <name type="scientific">Marmota monax</name>
    <name type="common">Woodchuck</name>
    <dbReference type="NCBI Taxonomy" id="9995"/>
    <lineage>
        <taxon>Eukaryota</taxon>
        <taxon>Metazoa</taxon>
        <taxon>Chordata</taxon>
        <taxon>Craniata</taxon>
        <taxon>Vertebrata</taxon>
        <taxon>Euteleostomi</taxon>
        <taxon>Mammalia</taxon>
        <taxon>Eutheria</taxon>
        <taxon>Euarchontoglires</taxon>
        <taxon>Glires</taxon>
        <taxon>Rodentia</taxon>
        <taxon>Sciuromorpha</taxon>
        <taxon>Sciuridae</taxon>
        <taxon>Xerinae</taxon>
        <taxon>Marmotini</taxon>
        <taxon>Marmota</taxon>
    </lineage>
</organism>
<dbReference type="Proteomes" id="UP000335636">
    <property type="component" value="Unassembled WGS sequence"/>
</dbReference>
<dbReference type="AlphaFoldDB" id="A0A5E4D5Q8"/>
<reference evidence="1" key="1">
    <citation type="submission" date="2019-04" db="EMBL/GenBank/DDBJ databases">
        <authorList>
            <person name="Alioto T."/>
            <person name="Alioto T."/>
        </authorList>
    </citation>
    <scope>NUCLEOTIDE SEQUENCE [LARGE SCALE GENOMIC DNA]</scope>
</reference>